<proteinExistence type="predicted"/>
<dbReference type="Proteomes" id="UP000837857">
    <property type="component" value="Chromosome 28"/>
</dbReference>
<protein>
    <recommendedName>
        <fullName evidence="2">WH1 domain-containing protein</fullName>
    </recommendedName>
</protein>
<evidence type="ECO:0000313" key="3">
    <source>
        <dbReference type="EMBL" id="CAH2061785.1"/>
    </source>
</evidence>
<dbReference type="SMART" id="SM00461">
    <property type="entry name" value="WH1"/>
    <property type="match status" value="1"/>
</dbReference>
<evidence type="ECO:0000313" key="4">
    <source>
        <dbReference type="Proteomes" id="UP000837857"/>
    </source>
</evidence>
<dbReference type="Pfam" id="PF00568">
    <property type="entry name" value="WH1"/>
    <property type="match status" value="1"/>
</dbReference>
<reference evidence="3" key="1">
    <citation type="submission" date="2022-03" db="EMBL/GenBank/DDBJ databases">
        <authorList>
            <person name="Martin H S."/>
        </authorList>
    </citation>
    <scope>NUCLEOTIDE SEQUENCE</scope>
</reference>
<feature type="compositionally biased region" description="Low complexity" evidence="1">
    <location>
        <begin position="418"/>
        <end position="434"/>
    </location>
</feature>
<dbReference type="InterPro" id="IPR041937">
    <property type="entry name" value="SPRE_EVH1"/>
</dbReference>
<dbReference type="Pfam" id="PF05210">
    <property type="entry name" value="Sprouty"/>
    <property type="match status" value="1"/>
</dbReference>
<evidence type="ECO:0000256" key="1">
    <source>
        <dbReference type="SAM" id="MobiDB-lite"/>
    </source>
</evidence>
<dbReference type="Gene3D" id="2.30.29.30">
    <property type="entry name" value="Pleckstrin-homology domain (PH domain)/Phosphotyrosine-binding domain (PTB)"/>
    <property type="match status" value="1"/>
</dbReference>
<feature type="domain" description="WH1" evidence="2">
    <location>
        <begin position="2"/>
        <end position="135"/>
    </location>
</feature>
<dbReference type="InterPro" id="IPR000697">
    <property type="entry name" value="WH1/EVH1_dom"/>
</dbReference>
<dbReference type="InterPro" id="IPR011993">
    <property type="entry name" value="PH-like_dom_sf"/>
</dbReference>
<feature type="region of interest" description="Disordered" evidence="1">
    <location>
        <begin position="250"/>
        <end position="293"/>
    </location>
</feature>
<dbReference type="PANTHER" id="PTHR11202">
    <property type="entry name" value="SPROUTY-RELATED, EVH1 DOMAIN-CONTAINING PROTEIN FAMILY MEMBER"/>
    <property type="match status" value="1"/>
</dbReference>
<keyword evidence="4" id="KW-1185">Reference proteome</keyword>
<dbReference type="SUPFAM" id="SSF50729">
    <property type="entry name" value="PH domain-like"/>
    <property type="match status" value="1"/>
</dbReference>
<sequence length="618" mass="67517">MTEASENAYLVRVRAQVMCRDEGTGGWVALGGGGLADVMVGKRRHHRASGAGDSNGETTSSSTSAPIYEYYIHGKRISDNMVVLECTIKKDFQYNKVMPTFHHWVTDEKRFGLTFQTAADARAFDRGVRTAIEELLDGLGGAWPSLHAYKKHNPAPKDDDEEQNIFECLNLPSDSRSSSDTSTGSRRRPDITQTPILSAITLPRHPLAESLKQYEVQYDEKAPGDDELERCPYVHLKAVHEYTYPQVGPGGVISSEKSSPNTKPPLLKRDSGSIKKRSYAGPPPLPDKKPQEPIQGRIRCRHCNEWYLESANRAGACEFAPDCCRSCIDCLTCIKCAQCMVYHCMSDAEGEFALHPCACGKPDDACAKRWVGVALLSLLVPCLCCYLPLRCAHRGARALRLAGGHHAPQAPTTHRSFRSPSRSFRSPSRSFRSPEPLVPVTGAARSGHRSRSFRSQEPLVPVTEPLVPVTEPLVPVTGAARSGHRSRSFRSPEPLVPVTGAARSGHRSRSFRSPEPLVPVTGAARSGHRSRSFRSPEPLVPVTGAARSGHRSRSFRSPEPLVPVTGAARSAPPFSRSLTGPHALLRSSRRTFGLAPGGRRVVFYTATTIRGCSDGFAK</sequence>
<dbReference type="CDD" id="cd10574">
    <property type="entry name" value="EVH1_SPRED-like"/>
    <property type="match status" value="1"/>
</dbReference>
<dbReference type="PROSITE" id="PS51227">
    <property type="entry name" value="SPR"/>
    <property type="match status" value="1"/>
</dbReference>
<feature type="compositionally biased region" description="Low complexity" evidence="1">
    <location>
        <begin position="173"/>
        <end position="184"/>
    </location>
</feature>
<evidence type="ECO:0000259" key="2">
    <source>
        <dbReference type="PROSITE" id="PS50229"/>
    </source>
</evidence>
<feature type="non-terminal residue" evidence="3">
    <location>
        <position position="618"/>
    </location>
</feature>
<feature type="region of interest" description="Disordered" evidence="1">
    <location>
        <begin position="478"/>
        <end position="575"/>
    </location>
</feature>
<accession>A0ABN8IM02</accession>
<organism evidence="3 4">
    <name type="scientific">Iphiclides podalirius</name>
    <name type="common">scarce swallowtail</name>
    <dbReference type="NCBI Taxonomy" id="110791"/>
    <lineage>
        <taxon>Eukaryota</taxon>
        <taxon>Metazoa</taxon>
        <taxon>Ecdysozoa</taxon>
        <taxon>Arthropoda</taxon>
        <taxon>Hexapoda</taxon>
        <taxon>Insecta</taxon>
        <taxon>Pterygota</taxon>
        <taxon>Neoptera</taxon>
        <taxon>Endopterygota</taxon>
        <taxon>Lepidoptera</taxon>
        <taxon>Glossata</taxon>
        <taxon>Ditrysia</taxon>
        <taxon>Papilionoidea</taxon>
        <taxon>Papilionidae</taxon>
        <taxon>Papilioninae</taxon>
        <taxon>Iphiclides</taxon>
    </lineage>
</organism>
<feature type="region of interest" description="Disordered" evidence="1">
    <location>
        <begin position="169"/>
        <end position="199"/>
    </location>
</feature>
<gene>
    <name evidence="3" type="ORF">IPOD504_LOCUS11451</name>
</gene>
<feature type="region of interest" description="Disordered" evidence="1">
    <location>
        <begin position="404"/>
        <end position="457"/>
    </location>
</feature>
<name>A0ABN8IM02_9NEOP</name>
<dbReference type="EMBL" id="OW152840">
    <property type="protein sequence ID" value="CAH2061785.1"/>
    <property type="molecule type" value="Genomic_DNA"/>
</dbReference>
<dbReference type="InterPro" id="IPR007875">
    <property type="entry name" value="Sprouty"/>
</dbReference>
<dbReference type="PANTHER" id="PTHR11202:SF3">
    <property type="entry name" value="SPROUTY-RELATED PROTEIN WITH EVH-1 DOMAIN, ISOFORM C"/>
    <property type="match status" value="1"/>
</dbReference>
<dbReference type="PROSITE" id="PS50229">
    <property type="entry name" value="WH1"/>
    <property type="match status" value="1"/>
</dbReference>